<accession>A0A3N4IX24</accession>
<sequence length="217" mass="24017">MAGTVISTKSITILQIDKLQGTANFHSWHSIVTKSLGIMGVWDIRTSKASSVAIPLPATSSTPEINTKETIQLLLLPLASSPIAEGALCITSLPTTLDNIINNLTAKEIITYVDICKKLLDLYPAIAQTSPENAVFVTTYCRKEERRARRSWSKDNKLYGYYKSKGFKGVGYLQSKCWTKKCEKNEKKVMAQTLQANHSSHHGYVFPTTTSSFPLEA</sequence>
<evidence type="ECO:0000313" key="2">
    <source>
        <dbReference type="Proteomes" id="UP000276215"/>
    </source>
</evidence>
<dbReference type="OrthoDB" id="3791653at2759"/>
<gene>
    <name evidence="1" type="ORF">L873DRAFT_1903287</name>
</gene>
<proteinExistence type="predicted"/>
<name>A0A3N4IX24_9PEZI</name>
<evidence type="ECO:0000313" key="1">
    <source>
        <dbReference type="EMBL" id="RPA88770.1"/>
    </source>
</evidence>
<keyword evidence="2" id="KW-1185">Reference proteome</keyword>
<dbReference type="Proteomes" id="UP000276215">
    <property type="component" value="Unassembled WGS sequence"/>
</dbReference>
<dbReference type="STRING" id="1336337.A0A3N4IX24"/>
<reference evidence="1 2" key="1">
    <citation type="journal article" date="2018" name="Nat. Ecol. Evol.">
        <title>Pezizomycetes genomes reveal the molecular basis of ectomycorrhizal truffle lifestyle.</title>
        <authorList>
            <person name="Murat C."/>
            <person name="Payen T."/>
            <person name="Noel B."/>
            <person name="Kuo A."/>
            <person name="Morin E."/>
            <person name="Chen J."/>
            <person name="Kohler A."/>
            <person name="Krizsan K."/>
            <person name="Balestrini R."/>
            <person name="Da Silva C."/>
            <person name="Montanini B."/>
            <person name="Hainaut M."/>
            <person name="Levati E."/>
            <person name="Barry K.W."/>
            <person name="Belfiori B."/>
            <person name="Cichocki N."/>
            <person name="Clum A."/>
            <person name="Dockter R.B."/>
            <person name="Fauchery L."/>
            <person name="Guy J."/>
            <person name="Iotti M."/>
            <person name="Le Tacon F."/>
            <person name="Lindquist E.A."/>
            <person name="Lipzen A."/>
            <person name="Malagnac F."/>
            <person name="Mello A."/>
            <person name="Molinier V."/>
            <person name="Miyauchi S."/>
            <person name="Poulain J."/>
            <person name="Riccioni C."/>
            <person name="Rubini A."/>
            <person name="Sitrit Y."/>
            <person name="Splivallo R."/>
            <person name="Traeger S."/>
            <person name="Wang M."/>
            <person name="Zifcakova L."/>
            <person name="Wipf D."/>
            <person name="Zambonelli A."/>
            <person name="Paolocci F."/>
            <person name="Nowrousian M."/>
            <person name="Ottonello S."/>
            <person name="Baldrian P."/>
            <person name="Spatafora J.W."/>
            <person name="Henrissat B."/>
            <person name="Nagy L.G."/>
            <person name="Aury J.M."/>
            <person name="Wincker P."/>
            <person name="Grigoriev I.V."/>
            <person name="Bonfante P."/>
            <person name="Martin F.M."/>
        </authorList>
    </citation>
    <scope>NUCLEOTIDE SEQUENCE [LARGE SCALE GENOMIC DNA]</scope>
    <source>
        <strain evidence="1 2">120613-1</strain>
    </source>
</reference>
<dbReference type="EMBL" id="ML120683">
    <property type="protein sequence ID" value="RPA88770.1"/>
    <property type="molecule type" value="Genomic_DNA"/>
</dbReference>
<dbReference type="AlphaFoldDB" id="A0A3N4IX24"/>
<protein>
    <submittedName>
        <fullName evidence="1">Uncharacterized protein</fullName>
    </submittedName>
</protein>
<organism evidence="1 2">
    <name type="scientific">Choiromyces venosus 120613-1</name>
    <dbReference type="NCBI Taxonomy" id="1336337"/>
    <lineage>
        <taxon>Eukaryota</taxon>
        <taxon>Fungi</taxon>
        <taxon>Dikarya</taxon>
        <taxon>Ascomycota</taxon>
        <taxon>Pezizomycotina</taxon>
        <taxon>Pezizomycetes</taxon>
        <taxon>Pezizales</taxon>
        <taxon>Tuberaceae</taxon>
        <taxon>Choiromyces</taxon>
    </lineage>
</organism>